<feature type="compositionally biased region" description="Polar residues" evidence="1">
    <location>
        <begin position="7"/>
        <end position="24"/>
    </location>
</feature>
<dbReference type="EMBL" id="JAIKTU010000008">
    <property type="protein sequence ID" value="MBY0755982.1"/>
    <property type="molecule type" value="Genomic_DNA"/>
</dbReference>
<dbReference type="Proteomes" id="UP001299068">
    <property type="component" value="Unassembled WGS sequence"/>
</dbReference>
<gene>
    <name evidence="2" type="ORF">K5V21_11040</name>
</gene>
<dbReference type="RefSeq" id="WP_204594141.1">
    <property type="nucleotide sequence ID" value="NZ_JAFBDA010000004.1"/>
</dbReference>
<accession>A0ABS7KZA5</accession>
<proteinExistence type="predicted"/>
<sequence>MNKNEKTATNNQWISTPVESQGFSSDCHKEKTEGNNEWTSTNKNPAKNTEK</sequence>
<keyword evidence="3" id="KW-1185">Reference proteome</keyword>
<evidence type="ECO:0000256" key="1">
    <source>
        <dbReference type="SAM" id="MobiDB-lite"/>
    </source>
</evidence>
<evidence type="ECO:0000313" key="3">
    <source>
        <dbReference type="Proteomes" id="UP001299068"/>
    </source>
</evidence>
<feature type="compositionally biased region" description="Polar residues" evidence="1">
    <location>
        <begin position="35"/>
        <end position="51"/>
    </location>
</feature>
<organism evidence="2 3">
    <name type="scientific">Clostridium sardiniense</name>
    <name type="common">Clostridium absonum</name>
    <dbReference type="NCBI Taxonomy" id="29369"/>
    <lineage>
        <taxon>Bacteria</taxon>
        <taxon>Bacillati</taxon>
        <taxon>Bacillota</taxon>
        <taxon>Clostridia</taxon>
        <taxon>Eubacteriales</taxon>
        <taxon>Clostridiaceae</taxon>
        <taxon>Clostridium</taxon>
    </lineage>
</organism>
<evidence type="ECO:0000313" key="2">
    <source>
        <dbReference type="EMBL" id="MBY0755982.1"/>
    </source>
</evidence>
<protein>
    <submittedName>
        <fullName evidence="2">Uncharacterized protein</fullName>
    </submittedName>
</protein>
<comment type="caution">
    <text evidence="2">The sequence shown here is derived from an EMBL/GenBank/DDBJ whole genome shotgun (WGS) entry which is preliminary data.</text>
</comment>
<name>A0ABS7KZA5_CLOSR</name>
<feature type="region of interest" description="Disordered" evidence="1">
    <location>
        <begin position="1"/>
        <end position="51"/>
    </location>
</feature>
<reference evidence="2 3" key="1">
    <citation type="journal article" date="2021" name="Cell Host Microbe">
        <title>in vivo commensal control of Clostridioides difficile virulence.</title>
        <authorList>
            <person name="Girinathan B.P."/>
            <person name="Dibenedetto N."/>
            <person name="Worley J.N."/>
            <person name="Peltier J."/>
            <person name="Arrieta-Ortiz M.L."/>
            <person name="Rupa Christinal Immanuel S."/>
            <person name="Lavin R."/>
            <person name="Delaney M.L."/>
            <person name="Cummins C."/>
            <person name="Hoffmann M."/>
            <person name="Luo Y."/>
            <person name="Gonzalez-Escalona N."/>
            <person name="Allard M."/>
            <person name="Onderdonk A.B."/>
            <person name="Gerber G.K."/>
            <person name="Sonenshein A.L."/>
            <person name="Baliga N."/>
            <person name="Dupuy B."/>
            <person name="Bry L."/>
        </authorList>
    </citation>
    <scope>NUCLEOTIDE SEQUENCE [LARGE SCALE GENOMIC DNA]</scope>
    <source>
        <strain evidence="2 3">DSM 599</strain>
    </source>
</reference>